<dbReference type="PANTHER" id="PTHR33712">
    <property type="entry name" value="LIGHT-INDEPENDENT PROTOCHLOROPHYLLIDE REDUCTASE SUBUNIT B"/>
    <property type="match status" value="1"/>
</dbReference>
<evidence type="ECO:0000259" key="7">
    <source>
        <dbReference type="Pfam" id="PF00148"/>
    </source>
</evidence>
<feature type="domain" description="Nitrogenase/oxidoreductase component 1" evidence="7">
    <location>
        <begin position="20"/>
        <end position="427"/>
    </location>
</feature>
<evidence type="ECO:0000256" key="1">
    <source>
        <dbReference type="ARBA" id="ARBA00003171"/>
    </source>
</evidence>
<sequence>MAEVVFSDKPVSVNSLKKSPSIGAAICCYGLKGVMVVVHGAQGCSAYPKTILIEHFKEPVPITNTALQETEVVFGTDTVKASIKNLLNSNPVPEIIAVLTSGMVECRGDDVEASLKEFKLENPEFASFPVFFISTPDFEGGLQFGFEKALYAIIDNFVKPVERKDPNLITLLCGASLTPGDIDEIKRFISSFGFDVIVIPDLADSLIGKMYQGIYYPYTIGGVSLKELERAGSAFLTIAVGTSTITSAKLLKEKCGIPFEHFPSLSNFREVDRLAELLYLIKGFIPETIKRDREIMQDALADTHFYLNCKRFGVAGIPEVVYQISDFLHSVGGKVVAAVSSEYGDELSEVPADKVVVGDMEDFENLCMEENPHIIFGSSHLHLVEEKSGIPLIRVDFPVYDRVGYSQKRKVCYRGITDFLFEISNEMLSRYIEKPFVVKGGRP</sequence>
<evidence type="ECO:0000256" key="3">
    <source>
        <dbReference type="ARBA" id="ARBA00011002"/>
    </source>
</evidence>
<comment type="function">
    <text evidence="1">This protein may play a role in the biosynthesis of the prosthetic group of nitrogenase (FeMo cofactor).</text>
</comment>
<evidence type="ECO:0000313" key="8">
    <source>
        <dbReference type="EMBL" id="SNR73019.1"/>
    </source>
</evidence>
<protein>
    <recommendedName>
        <fullName evidence="4">Nitrogenase iron-molybdenum cofactor biosynthesis protein NifN</fullName>
    </recommendedName>
</protein>
<dbReference type="NCBIfam" id="TIGR01285">
    <property type="entry name" value="nifN"/>
    <property type="match status" value="1"/>
</dbReference>
<dbReference type="Gene3D" id="3.40.50.1980">
    <property type="entry name" value="Nitrogenase molybdenum iron protein domain"/>
    <property type="match status" value="3"/>
</dbReference>
<dbReference type="PROSITE" id="PS00699">
    <property type="entry name" value="NITROGENASE_1_1"/>
    <property type="match status" value="1"/>
</dbReference>
<name>A0A238YRF5_9BACT</name>
<organism evidence="8 9">
    <name type="scientific">Desulfurobacterium atlanticum</name>
    <dbReference type="NCBI Taxonomy" id="240169"/>
    <lineage>
        <taxon>Bacteria</taxon>
        <taxon>Pseudomonadati</taxon>
        <taxon>Aquificota</taxon>
        <taxon>Aquificia</taxon>
        <taxon>Desulfurobacteriales</taxon>
        <taxon>Desulfurobacteriaceae</taxon>
        <taxon>Desulfurobacterium</taxon>
    </lineage>
</organism>
<dbReference type="AlphaFoldDB" id="A0A238YRF5"/>
<dbReference type="RefSeq" id="WP_089322837.1">
    <property type="nucleotide sequence ID" value="NZ_FZOB01000004.1"/>
</dbReference>
<keyword evidence="9" id="KW-1185">Reference proteome</keyword>
<comment type="similarity">
    <text evidence="3 6">Belongs to the NifD/NifK/NifE/NifN family.</text>
</comment>
<dbReference type="PANTHER" id="PTHR33712:SF7">
    <property type="entry name" value="LIGHT-INDEPENDENT PROTOCHLOROPHYLLIDE REDUCTASE SUBUNIT B"/>
    <property type="match status" value="1"/>
</dbReference>
<dbReference type="Gene3D" id="6.10.250.1090">
    <property type="match status" value="1"/>
</dbReference>
<dbReference type="InterPro" id="IPR005975">
    <property type="entry name" value="Nase_Mo-Fe_CF"/>
</dbReference>
<dbReference type="Proteomes" id="UP000198405">
    <property type="component" value="Unassembled WGS sequence"/>
</dbReference>
<accession>A0A238YRF5</accession>
<keyword evidence="5 6" id="KW-0535">Nitrogen fixation</keyword>
<evidence type="ECO:0000256" key="2">
    <source>
        <dbReference type="ARBA" id="ARBA00005155"/>
    </source>
</evidence>
<dbReference type="GO" id="GO:0016163">
    <property type="term" value="F:nitrogenase activity"/>
    <property type="evidence" value="ECO:0007669"/>
    <property type="project" value="InterPro"/>
</dbReference>
<dbReference type="UniPathway" id="UPA00782"/>
<dbReference type="OrthoDB" id="9800746at2"/>
<gene>
    <name evidence="8" type="ORF">SAMN06265340_10486</name>
</gene>
<dbReference type="InterPro" id="IPR000510">
    <property type="entry name" value="Nase/OxRdtase_comp1"/>
</dbReference>
<dbReference type="SUPFAM" id="SSF53807">
    <property type="entry name" value="Helical backbone' metal receptor"/>
    <property type="match status" value="1"/>
</dbReference>
<evidence type="ECO:0000256" key="6">
    <source>
        <dbReference type="RuleBase" id="RU004021"/>
    </source>
</evidence>
<evidence type="ECO:0000313" key="9">
    <source>
        <dbReference type="Proteomes" id="UP000198405"/>
    </source>
</evidence>
<comment type="pathway">
    <text evidence="2">Cofactor biosynthesis; Fe-Mo cofactor biosynthesis.</text>
</comment>
<dbReference type="EMBL" id="FZOB01000004">
    <property type="protein sequence ID" value="SNR73019.1"/>
    <property type="molecule type" value="Genomic_DNA"/>
</dbReference>
<dbReference type="InterPro" id="IPR050152">
    <property type="entry name" value="ChlB/BchB/BchZ"/>
</dbReference>
<evidence type="ECO:0000256" key="5">
    <source>
        <dbReference type="ARBA" id="ARBA00023231"/>
    </source>
</evidence>
<dbReference type="GO" id="GO:0065003">
    <property type="term" value="P:protein-containing complex assembly"/>
    <property type="evidence" value="ECO:0007669"/>
    <property type="project" value="InterPro"/>
</dbReference>
<reference evidence="9" key="1">
    <citation type="submission" date="2017-06" db="EMBL/GenBank/DDBJ databases">
        <authorList>
            <person name="Varghese N."/>
            <person name="Submissions S."/>
        </authorList>
    </citation>
    <scope>NUCLEOTIDE SEQUENCE [LARGE SCALE GENOMIC DNA]</scope>
    <source>
        <strain evidence="9">DSM 15668</strain>
    </source>
</reference>
<proteinExistence type="inferred from homology"/>
<evidence type="ECO:0000256" key="4">
    <source>
        <dbReference type="ARBA" id="ARBA00013282"/>
    </source>
</evidence>
<dbReference type="InterPro" id="IPR000318">
    <property type="entry name" value="Nase_comp1_CS"/>
</dbReference>
<dbReference type="Pfam" id="PF00148">
    <property type="entry name" value="Oxidored_nitro"/>
    <property type="match status" value="1"/>
</dbReference>